<feature type="compositionally biased region" description="Basic and acidic residues" evidence="4">
    <location>
        <begin position="1"/>
        <end position="10"/>
    </location>
</feature>
<name>A0ABT2KUC5_9RHOB</name>
<gene>
    <name evidence="5" type="ORF">CLG85_025220</name>
</gene>
<comment type="subcellular location">
    <subcellularLocation>
        <location evidence="2">Gas vesicle</location>
    </subcellularLocation>
</comment>
<proteinExistence type="inferred from homology"/>
<feature type="region of interest" description="Disordered" evidence="4">
    <location>
        <begin position="1"/>
        <end position="21"/>
    </location>
</feature>
<evidence type="ECO:0000256" key="4">
    <source>
        <dbReference type="SAM" id="MobiDB-lite"/>
    </source>
</evidence>
<evidence type="ECO:0000313" key="6">
    <source>
        <dbReference type="Proteomes" id="UP000217448"/>
    </source>
</evidence>
<comment type="caution">
    <text evidence="5">The sequence shown here is derived from an EMBL/GenBank/DDBJ whole genome shotgun (WGS) entry which is preliminary data.</text>
</comment>
<comment type="similarity">
    <text evidence="3">Belongs to the gas vesicle GvpK family.</text>
</comment>
<reference evidence="6" key="1">
    <citation type="submission" date="2023-07" db="EMBL/GenBank/DDBJ databases">
        <title>Yangia mangrovi SAOS 153D genome.</title>
        <authorList>
            <person name="Verma A."/>
            <person name="Pal Y."/>
            <person name="Sundharam S."/>
            <person name="Bisht B."/>
            <person name="Srinivasan K."/>
        </authorList>
    </citation>
    <scope>NUCLEOTIDE SEQUENCE [LARGE SCALE GENOMIC DNA]</scope>
    <source>
        <strain evidence="6">SAOS 153D</strain>
    </source>
</reference>
<keyword evidence="6" id="KW-1185">Reference proteome</keyword>
<evidence type="ECO:0000256" key="2">
    <source>
        <dbReference type="ARBA" id="ARBA00035108"/>
    </source>
</evidence>
<dbReference type="PANTHER" id="PTHR40137">
    <property type="entry name" value="PROTEIN GVPK 1"/>
    <property type="match status" value="1"/>
</dbReference>
<dbReference type="InterPro" id="IPR007805">
    <property type="entry name" value="GvpK"/>
</dbReference>
<evidence type="ECO:0000313" key="5">
    <source>
        <dbReference type="EMBL" id="MCT4373416.1"/>
    </source>
</evidence>
<accession>A0ABT2KUC5</accession>
<dbReference type="Proteomes" id="UP000217448">
    <property type="component" value="Unassembled WGS sequence"/>
</dbReference>
<organism evidence="5 6">
    <name type="scientific">Alloyangia mangrovi</name>
    <dbReference type="NCBI Taxonomy" id="1779329"/>
    <lineage>
        <taxon>Bacteria</taxon>
        <taxon>Pseudomonadati</taxon>
        <taxon>Pseudomonadota</taxon>
        <taxon>Alphaproteobacteria</taxon>
        <taxon>Rhodobacterales</taxon>
        <taxon>Roseobacteraceae</taxon>
        <taxon>Alloyangia</taxon>
    </lineage>
</organism>
<sequence length="109" mass="12041">MEDACDRPDATPDDALAGAQPAMTRIRIDPERVEQDLARLALGLMAFLRQLMELQALRRMEAGSLTPEQEERLGTTLMRAEEALHRLAAQFGLSPEDLSLDLGPLGRTI</sequence>
<keyword evidence="1" id="KW-0304">Gas vesicle</keyword>
<dbReference type="Pfam" id="PF05121">
    <property type="entry name" value="GvpK"/>
    <property type="match status" value="1"/>
</dbReference>
<protein>
    <submittedName>
        <fullName evidence="5">Gas vesicle protein K</fullName>
    </submittedName>
</protein>
<dbReference type="EMBL" id="NTHN02000087">
    <property type="protein sequence ID" value="MCT4373416.1"/>
    <property type="molecule type" value="Genomic_DNA"/>
</dbReference>
<evidence type="ECO:0000256" key="1">
    <source>
        <dbReference type="ARBA" id="ARBA00022987"/>
    </source>
</evidence>
<evidence type="ECO:0000256" key="3">
    <source>
        <dbReference type="ARBA" id="ARBA00035659"/>
    </source>
</evidence>
<dbReference type="PANTHER" id="PTHR40137:SF2">
    <property type="entry name" value="PROTEIN GVPK 1"/>
    <property type="match status" value="1"/>
</dbReference>